<dbReference type="Pfam" id="PF03712">
    <property type="entry name" value="Cu2_monoox_C"/>
    <property type="match status" value="1"/>
</dbReference>
<proteinExistence type="inferred from homology"/>
<dbReference type="Pfam" id="PF03351">
    <property type="entry name" value="DOMON"/>
    <property type="match status" value="1"/>
</dbReference>
<evidence type="ECO:0000313" key="7">
    <source>
        <dbReference type="Proteomes" id="UP000094527"/>
    </source>
</evidence>
<dbReference type="SUPFAM" id="SSF49742">
    <property type="entry name" value="PHM/PNGase F"/>
    <property type="match status" value="2"/>
</dbReference>
<dbReference type="PANTHER" id="PTHR10157:SF23">
    <property type="entry name" value="MOXD1 HOMOLOG 1"/>
    <property type="match status" value="1"/>
</dbReference>
<protein>
    <recommendedName>
        <fullName evidence="5">DOMON domain-containing protein</fullName>
    </recommendedName>
</protein>
<dbReference type="InterPro" id="IPR005018">
    <property type="entry name" value="DOMON_domain"/>
</dbReference>
<gene>
    <name evidence="6" type="ORF">Ocin01_16568</name>
</gene>
<dbReference type="GO" id="GO:0004500">
    <property type="term" value="F:dopamine beta-monooxygenase activity"/>
    <property type="evidence" value="ECO:0007669"/>
    <property type="project" value="InterPro"/>
</dbReference>
<keyword evidence="3" id="KW-0325">Glycoprotein</keyword>
<dbReference type="PROSITE" id="PS50836">
    <property type="entry name" value="DOMON"/>
    <property type="match status" value="1"/>
</dbReference>
<feature type="chain" id="PRO_5008903750" description="DOMON domain-containing protein" evidence="4">
    <location>
        <begin position="21"/>
        <end position="696"/>
    </location>
</feature>
<accession>A0A1D2MB48</accession>
<dbReference type="GO" id="GO:0005507">
    <property type="term" value="F:copper ion binding"/>
    <property type="evidence" value="ECO:0007669"/>
    <property type="project" value="InterPro"/>
</dbReference>
<organism evidence="6 7">
    <name type="scientific">Orchesella cincta</name>
    <name type="common">Springtail</name>
    <name type="synonym">Podura cincta</name>
    <dbReference type="NCBI Taxonomy" id="48709"/>
    <lineage>
        <taxon>Eukaryota</taxon>
        <taxon>Metazoa</taxon>
        <taxon>Ecdysozoa</taxon>
        <taxon>Arthropoda</taxon>
        <taxon>Hexapoda</taxon>
        <taxon>Collembola</taxon>
        <taxon>Entomobryomorpha</taxon>
        <taxon>Entomobryoidea</taxon>
        <taxon>Orchesellidae</taxon>
        <taxon>Orchesellinae</taxon>
        <taxon>Orchesella</taxon>
    </lineage>
</organism>
<dbReference type="OrthoDB" id="19261at2759"/>
<keyword evidence="7" id="KW-1185">Reference proteome</keyword>
<comment type="similarity">
    <text evidence="1">Belongs to the copper type II ascorbate-dependent monooxygenase family.</text>
</comment>
<feature type="signal peptide" evidence="4">
    <location>
        <begin position="1"/>
        <end position="20"/>
    </location>
</feature>
<dbReference type="AlphaFoldDB" id="A0A1D2MB48"/>
<dbReference type="InterPro" id="IPR000323">
    <property type="entry name" value="Cu2_ascorb_mOase_N"/>
</dbReference>
<reference evidence="6 7" key="1">
    <citation type="journal article" date="2016" name="Genome Biol. Evol.">
        <title>Gene Family Evolution Reflects Adaptation to Soil Environmental Stressors in the Genome of the Collembolan Orchesella cincta.</title>
        <authorList>
            <person name="Faddeeva-Vakhrusheva A."/>
            <person name="Derks M.F."/>
            <person name="Anvar S.Y."/>
            <person name="Agamennone V."/>
            <person name="Suring W."/>
            <person name="Smit S."/>
            <person name="van Straalen N.M."/>
            <person name="Roelofs D."/>
        </authorList>
    </citation>
    <scope>NUCLEOTIDE SEQUENCE [LARGE SCALE GENOMIC DNA]</scope>
    <source>
        <tissue evidence="6">Mixed pool</tissue>
    </source>
</reference>
<dbReference type="SMART" id="SM00664">
    <property type="entry name" value="DoH"/>
    <property type="match status" value="1"/>
</dbReference>
<dbReference type="InterPro" id="IPR014784">
    <property type="entry name" value="Cu2_ascorb_mOase-like_C"/>
</dbReference>
<comment type="caution">
    <text evidence="6">The sequence shown here is derived from an EMBL/GenBank/DDBJ whole genome shotgun (WGS) entry which is preliminary data.</text>
</comment>
<dbReference type="InterPro" id="IPR036939">
    <property type="entry name" value="Cu2_ascorb_mOase_N_sf"/>
</dbReference>
<dbReference type="Gene3D" id="2.60.120.310">
    <property type="entry name" value="Copper type II, ascorbate-dependent monooxygenase, N-terminal domain"/>
    <property type="match status" value="1"/>
</dbReference>
<sequence length="696" mass="79547">MKLINLFAFCVTTNVWLAAAQTGPLTFRNSEVLDRNTGLILDWEWDTSAQTILFTISTRSNESPYFVALGLTKKGMLQTGDDVILIGRGNDGNPYVVDMVALNSNTVVEDRNQNWQYIGSETLNSGGSRITIQRRLETCDEQDYIFNSDLIHVIWNQAQGPRPPQQFNVNLGNQSTPIYFLDPVIKNPPSQPENLQNFRLSRTYQVPAQHTSYWCTIHKLNATLRSKHHIVGFAPYFATDLGRQHVHHQIVYRCFAPLGTDPQTLFEPFVNHPGEECYIHREAQFPYNLCREPVHEWAVQGRPERFPNTVGFAIGDRSPFEYFIYETHYNNPEVRSDLVLETGVDFQYTSQLRPNEGGILLAGYGVLGQWAMPPLTTEFDVAGHCSPICTTRMFPPEGVEVVGIRLHAHLSSRRLRVKHFRFGTELPFIQNDNNYDFNYQQWRWLYNPVKVLPGDQITVQCGFDNTWKNDSSSTVSGYSTRDEMCVSWLLINKRLPHAWCMSEYPTENTLARFGIQNMTWDLELHDRVIHSATDPQNVGLTFTQLTTNVMRNWTPEQKLELENDQLYTEQYAFCPNYISAGRIHNYLSLIQQELPEGVEFPLLEGVGNEGVSDTTLTTPGRTSRRARYPREIPQYIPPTSCPAPVAPNVDRGNIGGNVDDGQMTQNMNNFGEGNWPRRFPFKRKDSVWGWGAGDQI</sequence>
<dbReference type="Gene3D" id="2.60.120.230">
    <property type="match status" value="1"/>
</dbReference>
<name>A0A1D2MB48_ORCCI</name>
<dbReference type="InterPro" id="IPR008977">
    <property type="entry name" value="PHM/PNGase_F_dom_sf"/>
</dbReference>
<dbReference type="Pfam" id="PF01082">
    <property type="entry name" value="Cu2_monooxygen"/>
    <property type="match status" value="1"/>
</dbReference>
<dbReference type="EMBL" id="LJIJ01002158">
    <property type="protein sequence ID" value="ODM90114.1"/>
    <property type="molecule type" value="Genomic_DNA"/>
</dbReference>
<feature type="domain" description="DOMON" evidence="5">
    <location>
        <begin position="37"/>
        <end position="158"/>
    </location>
</feature>
<dbReference type="PANTHER" id="PTHR10157">
    <property type="entry name" value="DOPAMINE BETA HYDROXYLASE RELATED"/>
    <property type="match status" value="1"/>
</dbReference>
<dbReference type="Proteomes" id="UP000094527">
    <property type="component" value="Unassembled WGS sequence"/>
</dbReference>
<keyword evidence="2" id="KW-1015">Disulfide bond</keyword>
<dbReference type="InterPro" id="IPR000945">
    <property type="entry name" value="DBH-like"/>
</dbReference>
<dbReference type="InterPro" id="IPR045266">
    <property type="entry name" value="DOH_DOMON"/>
</dbReference>
<evidence type="ECO:0000313" key="6">
    <source>
        <dbReference type="EMBL" id="ODM90114.1"/>
    </source>
</evidence>
<dbReference type="STRING" id="48709.A0A1D2MB48"/>
<dbReference type="InterPro" id="IPR024548">
    <property type="entry name" value="Cu2_monoox_C"/>
</dbReference>
<evidence type="ECO:0000256" key="4">
    <source>
        <dbReference type="SAM" id="SignalP"/>
    </source>
</evidence>
<evidence type="ECO:0000256" key="1">
    <source>
        <dbReference type="ARBA" id="ARBA00010676"/>
    </source>
</evidence>
<evidence type="ECO:0000256" key="2">
    <source>
        <dbReference type="ARBA" id="ARBA00023157"/>
    </source>
</evidence>
<evidence type="ECO:0000256" key="3">
    <source>
        <dbReference type="ARBA" id="ARBA00023180"/>
    </source>
</evidence>
<evidence type="ECO:0000259" key="5">
    <source>
        <dbReference type="PROSITE" id="PS50836"/>
    </source>
</evidence>
<dbReference type="CDD" id="cd09631">
    <property type="entry name" value="DOMON_DOH"/>
    <property type="match status" value="1"/>
</dbReference>
<keyword evidence="4" id="KW-0732">Signal</keyword>